<dbReference type="InterPro" id="IPR000772">
    <property type="entry name" value="Ricin_B_lectin"/>
</dbReference>
<name>A0A1Y2HD95_9FUNG</name>
<dbReference type="EMBL" id="MCFL01000045">
    <property type="protein sequence ID" value="ORZ32570.1"/>
    <property type="molecule type" value="Genomic_DNA"/>
</dbReference>
<proteinExistence type="predicted"/>
<dbReference type="Proteomes" id="UP000193411">
    <property type="component" value="Unassembled WGS sequence"/>
</dbReference>
<dbReference type="Gene3D" id="2.80.10.50">
    <property type="match status" value="2"/>
</dbReference>
<feature type="compositionally biased region" description="Polar residues" evidence="1">
    <location>
        <begin position="40"/>
        <end position="57"/>
    </location>
</feature>
<dbReference type="SUPFAM" id="SSF50370">
    <property type="entry name" value="Ricin B-like lectins"/>
    <property type="match status" value="1"/>
</dbReference>
<sequence length="241" mass="26601">MSSKSTFISLVALAILGVIGQVVATPVQPQVNVTTATVAPLRNGTSPRTNVTTTPQPSRRRGGSTEGWFPEDRGCIYNDSTGRCLDIEQSRKSPQWAAAQLWRCNNNPAAQNFDIFRFWVPNPPSNPPYVIRSTAPATGNKYYCLDVAGGNAYEGQSVQWWECNDSPAQFWTVNYEPGGISGRISPHGRPDLCLDPRGGDGGDRDGQPMQLWRCLDNHWVQKWKVAPFGSFACKSRPNNEE</sequence>
<dbReference type="Pfam" id="PF00652">
    <property type="entry name" value="Ricin_B_lectin"/>
    <property type="match status" value="1"/>
</dbReference>
<keyword evidence="5" id="KW-1185">Reference proteome</keyword>
<reference evidence="4 5" key="1">
    <citation type="submission" date="2016-07" db="EMBL/GenBank/DDBJ databases">
        <title>Pervasive Adenine N6-methylation of Active Genes in Fungi.</title>
        <authorList>
            <consortium name="DOE Joint Genome Institute"/>
            <person name="Mondo S.J."/>
            <person name="Dannebaum R.O."/>
            <person name="Kuo R.C."/>
            <person name="Labutti K."/>
            <person name="Haridas S."/>
            <person name="Kuo A."/>
            <person name="Salamov A."/>
            <person name="Ahrendt S.R."/>
            <person name="Lipzen A."/>
            <person name="Sullivan W."/>
            <person name="Andreopoulos W.B."/>
            <person name="Clum A."/>
            <person name="Lindquist E."/>
            <person name="Daum C."/>
            <person name="Ramamoorthy G.K."/>
            <person name="Gryganskyi A."/>
            <person name="Culley D."/>
            <person name="Magnuson J.K."/>
            <person name="James T.Y."/>
            <person name="O'Malley M.A."/>
            <person name="Stajich J.E."/>
            <person name="Spatafora J.W."/>
            <person name="Visel A."/>
            <person name="Grigoriev I.V."/>
        </authorList>
    </citation>
    <scope>NUCLEOTIDE SEQUENCE [LARGE SCALE GENOMIC DNA]</scope>
    <source>
        <strain evidence="4 5">PL171</strain>
    </source>
</reference>
<evidence type="ECO:0000313" key="4">
    <source>
        <dbReference type="EMBL" id="ORZ32570.1"/>
    </source>
</evidence>
<evidence type="ECO:0000256" key="1">
    <source>
        <dbReference type="SAM" id="MobiDB-lite"/>
    </source>
</evidence>
<feature type="signal peptide" evidence="2">
    <location>
        <begin position="1"/>
        <end position="24"/>
    </location>
</feature>
<protein>
    <submittedName>
        <fullName evidence="4">Ricin B lectin domain-containing protein</fullName>
    </submittedName>
</protein>
<dbReference type="CDD" id="cd00161">
    <property type="entry name" value="beta-trefoil_Ricin-like"/>
    <property type="match status" value="1"/>
</dbReference>
<evidence type="ECO:0000313" key="5">
    <source>
        <dbReference type="Proteomes" id="UP000193411"/>
    </source>
</evidence>
<feature type="region of interest" description="Disordered" evidence="1">
    <location>
        <begin position="40"/>
        <end position="67"/>
    </location>
</feature>
<evidence type="ECO:0000259" key="3">
    <source>
        <dbReference type="Pfam" id="PF00652"/>
    </source>
</evidence>
<gene>
    <name evidence="4" type="ORF">BCR44DRAFT_1440140</name>
</gene>
<evidence type="ECO:0000256" key="2">
    <source>
        <dbReference type="SAM" id="SignalP"/>
    </source>
</evidence>
<feature type="domain" description="Ricin B lectin" evidence="3">
    <location>
        <begin position="141"/>
        <end position="227"/>
    </location>
</feature>
<organism evidence="4 5">
    <name type="scientific">Catenaria anguillulae PL171</name>
    <dbReference type="NCBI Taxonomy" id="765915"/>
    <lineage>
        <taxon>Eukaryota</taxon>
        <taxon>Fungi</taxon>
        <taxon>Fungi incertae sedis</taxon>
        <taxon>Blastocladiomycota</taxon>
        <taxon>Blastocladiomycetes</taxon>
        <taxon>Blastocladiales</taxon>
        <taxon>Catenariaceae</taxon>
        <taxon>Catenaria</taxon>
    </lineage>
</organism>
<dbReference type="OrthoDB" id="6770063at2759"/>
<dbReference type="AlphaFoldDB" id="A0A1Y2HD95"/>
<dbReference type="InterPro" id="IPR035992">
    <property type="entry name" value="Ricin_B-like_lectins"/>
</dbReference>
<accession>A0A1Y2HD95</accession>
<comment type="caution">
    <text evidence="4">The sequence shown here is derived from an EMBL/GenBank/DDBJ whole genome shotgun (WGS) entry which is preliminary data.</text>
</comment>
<feature type="chain" id="PRO_5012756585" evidence="2">
    <location>
        <begin position="25"/>
        <end position="241"/>
    </location>
</feature>
<keyword evidence="4" id="KW-0430">Lectin</keyword>
<keyword evidence="2" id="KW-0732">Signal</keyword>
<dbReference type="PROSITE" id="PS50231">
    <property type="entry name" value="RICIN_B_LECTIN"/>
    <property type="match status" value="1"/>
</dbReference>
<dbReference type="GO" id="GO:0030246">
    <property type="term" value="F:carbohydrate binding"/>
    <property type="evidence" value="ECO:0007669"/>
    <property type="project" value="UniProtKB-KW"/>
</dbReference>